<comment type="caution">
    <text evidence="1">The sequence shown here is derived from an EMBL/GenBank/DDBJ whole genome shotgun (WGS) entry which is preliminary data.</text>
</comment>
<organism evidence="1 2">
    <name type="scientific">Pseudohalioglobus lutimaris</name>
    <dbReference type="NCBI Taxonomy" id="1737061"/>
    <lineage>
        <taxon>Bacteria</taxon>
        <taxon>Pseudomonadati</taxon>
        <taxon>Pseudomonadota</taxon>
        <taxon>Gammaproteobacteria</taxon>
        <taxon>Cellvibrionales</taxon>
        <taxon>Halieaceae</taxon>
        <taxon>Pseudohalioglobus</taxon>
    </lineage>
</organism>
<sequence>MVDAAHAASFHWGVVGNELNFMRAKTLLAEVHALAGSGRLALGLAEEIREYFLARPTEDWELAFVHTVHAHASYVAGESEKHHASYRTAEQAIDNISDEEDRRIVLGTFDQVPKPGGVDGA</sequence>
<protein>
    <submittedName>
        <fullName evidence="1">Uncharacterized protein</fullName>
    </submittedName>
</protein>
<dbReference type="EMBL" id="PKUS01000022">
    <property type="protein sequence ID" value="PLW67950.1"/>
    <property type="molecule type" value="Genomic_DNA"/>
</dbReference>
<reference evidence="1 2" key="1">
    <citation type="submission" date="2018-01" db="EMBL/GenBank/DDBJ databases">
        <title>The draft genome sequence of Halioglobus lutimaris HF004.</title>
        <authorList>
            <person name="Du Z.-J."/>
            <person name="Shi M.-J."/>
        </authorList>
    </citation>
    <scope>NUCLEOTIDE SEQUENCE [LARGE SCALE GENOMIC DNA]</scope>
    <source>
        <strain evidence="1 2">HF004</strain>
    </source>
</reference>
<evidence type="ECO:0000313" key="2">
    <source>
        <dbReference type="Proteomes" id="UP000235005"/>
    </source>
</evidence>
<dbReference type="Proteomes" id="UP000235005">
    <property type="component" value="Unassembled WGS sequence"/>
</dbReference>
<accession>A0A2N5X0G6</accession>
<keyword evidence="2" id="KW-1185">Reference proteome</keyword>
<evidence type="ECO:0000313" key="1">
    <source>
        <dbReference type="EMBL" id="PLW67950.1"/>
    </source>
</evidence>
<dbReference type="AlphaFoldDB" id="A0A2N5X0G6"/>
<gene>
    <name evidence="1" type="ORF">C0039_15050</name>
</gene>
<proteinExistence type="predicted"/>
<name>A0A2N5X0G6_9GAMM</name>